<evidence type="ECO:0000313" key="5">
    <source>
        <dbReference type="Proteomes" id="UP000035579"/>
    </source>
</evidence>
<accession>A0AAC8QBK6</accession>
<dbReference type="InterPro" id="IPR014729">
    <property type="entry name" value="Rossmann-like_a/b/a_fold"/>
</dbReference>
<dbReference type="EMBL" id="CP011509">
    <property type="protein sequence ID" value="AKJ04608.1"/>
    <property type="molecule type" value="Genomic_DNA"/>
</dbReference>
<dbReference type="KEGG" id="age:AA314_06234"/>
<reference evidence="4 5" key="1">
    <citation type="submission" date="2015-05" db="EMBL/GenBank/DDBJ databases">
        <title>Genome assembly of Archangium gephyra DSM 2261.</title>
        <authorList>
            <person name="Sharma G."/>
            <person name="Subramanian S."/>
        </authorList>
    </citation>
    <scope>NUCLEOTIDE SEQUENCE [LARGE SCALE GENOMIC DNA]</scope>
    <source>
        <strain evidence="4 5">DSM 2261</strain>
    </source>
</reference>
<dbReference type="PANTHER" id="PTHR46268:SF6">
    <property type="entry name" value="UNIVERSAL STRESS PROTEIN UP12"/>
    <property type="match status" value="1"/>
</dbReference>
<proteinExistence type="inferred from homology"/>
<comment type="similarity">
    <text evidence="1">Belongs to the universal stress protein A family.</text>
</comment>
<feature type="region of interest" description="Disordered" evidence="2">
    <location>
        <begin position="442"/>
        <end position="468"/>
    </location>
</feature>
<evidence type="ECO:0000313" key="4">
    <source>
        <dbReference type="EMBL" id="AKJ04608.1"/>
    </source>
</evidence>
<gene>
    <name evidence="4" type="ORF">AA314_06234</name>
</gene>
<dbReference type="Proteomes" id="UP000035579">
    <property type="component" value="Chromosome"/>
</dbReference>
<organism evidence="4 5">
    <name type="scientific">Archangium gephyra</name>
    <dbReference type="NCBI Taxonomy" id="48"/>
    <lineage>
        <taxon>Bacteria</taxon>
        <taxon>Pseudomonadati</taxon>
        <taxon>Myxococcota</taxon>
        <taxon>Myxococcia</taxon>
        <taxon>Myxococcales</taxon>
        <taxon>Cystobacterineae</taxon>
        <taxon>Archangiaceae</taxon>
        <taxon>Archangium</taxon>
    </lineage>
</organism>
<name>A0AAC8QBK6_9BACT</name>
<sequence length="578" mass="62118">MSIVFGTDFSERAMTAARAAAVLARRTGEVLHLVHITEYGSAGRTAASDEALRRELHSRLEAQAAELRTGDARVEVHLLEGAPDEVLVEHAAVAHASLIIVSHHGQRGPRWRIGNVAERVVQSARCPVLVLRSAAPLEAWARGERSLRVLLGLDFSPPSDAAVSWVRKLRTLGSCEVVAAHHYWGADAHVRYGVPLSPESEVTPEVEEALRRDLTARLGDMPGTGAVWVHLDPGLSRPAESLVALARKEEADLIVVGTHQRTGASKWWYGSVSQRIVHDAPVSVLCVPASAVSTLTIPEVRRVLAPTDLSEVGISAIRHAYSIVPAGGAVYLLHVLETVGGRLPSPRNTSHSRARPTRPSRSAWPRCCGGSSLPRRPSGASPRAWRWSTAARCPRPSTRRPSGSAATSSAWPPMGARGSPRRWSARWPRRCSRQARGRCCSSVRSEQAGIQAPNTPLGKGRSSSRRAFPARTLKVSSWVNDTREVRCDVHCHHGVRDAAPLAAPLWCAALWRPGLRHPAGRARGDGGALERGPVEPRDPARRCRGGANPPGLPGAGAFPGRGGSFLPELRRGPPGGRS</sequence>
<dbReference type="PANTHER" id="PTHR46268">
    <property type="entry name" value="STRESS RESPONSE PROTEIN NHAX"/>
    <property type="match status" value="1"/>
</dbReference>
<dbReference type="InterPro" id="IPR006016">
    <property type="entry name" value="UspA"/>
</dbReference>
<feature type="compositionally biased region" description="Basic and acidic residues" evidence="2">
    <location>
        <begin position="532"/>
        <end position="541"/>
    </location>
</feature>
<feature type="compositionally biased region" description="Polar residues" evidence="2">
    <location>
        <begin position="399"/>
        <end position="410"/>
    </location>
</feature>
<feature type="region of interest" description="Disordered" evidence="2">
    <location>
        <begin position="517"/>
        <end position="578"/>
    </location>
</feature>
<dbReference type="AlphaFoldDB" id="A0AAC8QBK6"/>
<dbReference type="InterPro" id="IPR006015">
    <property type="entry name" value="Universal_stress_UspA"/>
</dbReference>
<evidence type="ECO:0000256" key="1">
    <source>
        <dbReference type="ARBA" id="ARBA00008791"/>
    </source>
</evidence>
<protein>
    <submittedName>
        <fullName evidence="4">Universal stress protein</fullName>
    </submittedName>
</protein>
<feature type="compositionally biased region" description="Gly residues" evidence="2">
    <location>
        <begin position="553"/>
        <end position="563"/>
    </location>
</feature>
<dbReference type="Gene3D" id="3.40.50.620">
    <property type="entry name" value="HUPs"/>
    <property type="match status" value="1"/>
</dbReference>
<dbReference type="Gene3D" id="3.40.50.12370">
    <property type="match status" value="1"/>
</dbReference>
<dbReference type="CDD" id="cd00293">
    <property type="entry name" value="USP-like"/>
    <property type="match status" value="2"/>
</dbReference>
<dbReference type="Pfam" id="PF00582">
    <property type="entry name" value="Usp"/>
    <property type="match status" value="2"/>
</dbReference>
<feature type="domain" description="UspA" evidence="3">
    <location>
        <begin position="148"/>
        <end position="288"/>
    </location>
</feature>
<evidence type="ECO:0000259" key="3">
    <source>
        <dbReference type="Pfam" id="PF00582"/>
    </source>
</evidence>
<feature type="domain" description="UspA" evidence="3">
    <location>
        <begin position="2"/>
        <end position="132"/>
    </location>
</feature>
<dbReference type="PRINTS" id="PR01438">
    <property type="entry name" value="UNVRSLSTRESS"/>
</dbReference>
<feature type="region of interest" description="Disordered" evidence="2">
    <location>
        <begin position="342"/>
        <end position="427"/>
    </location>
</feature>
<dbReference type="SUPFAM" id="SSF52402">
    <property type="entry name" value="Adenine nucleotide alpha hydrolases-like"/>
    <property type="match status" value="2"/>
</dbReference>
<evidence type="ECO:0000256" key="2">
    <source>
        <dbReference type="SAM" id="MobiDB-lite"/>
    </source>
</evidence>